<reference evidence="2" key="2">
    <citation type="submission" date="2020-11" db="EMBL/GenBank/DDBJ databases">
        <authorList>
            <person name="McCartney M.A."/>
            <person name="Auch B."/>
            <person name="Kono T."/>
            <person name="Mallez S."/>
            <person name="Becker A."/>
            <person name="Gohl D.M."/>
            <person name="Silverstein K.A.T."/>
            <person name="Koren S."/>
            <person name="Bechman K.B."/>
            <person name="Herman A."/>
            <person name="Abrahante J.E."/>
            <person name="Garbe J."/>
        </authorList>
    </citation>
    <scope>NUCLEOTIDE SEQUENCE</scope>
    <source>
        <strain evidence="2">Duluth1</strain>
        <tissue evidence="2">Whole animal</tissue>
    </source>
</reference>
<gene>
    <name evidence="2" type="ORF">DPMN_026247</name>
</gene>
<sequence length="109" mass="12063">MSLLVPNILSRVITAVAMLILIRTPMTLVPSLNRVANNAEDGHYIQLLVFHGDVCYGIVRAVHSDLDFSVLTSIPYAPVLSLTMLVRSWCSRLVQPMKSMPSATLTLKR</sequence>
<comment type="caution">
    <text evidence="2">The sequence shown here is derived from an EMBL/GenBank/DDBJ whole genome shotgun (WGS) entry which is preliminary data.</text>
</comment>
<keyword evidence="1" id="KW-0812">Transmembrane</keyword>
<organism evidence="2 3">
    <name type="scientific">Dreissena polymorpha</name>
    <name type="common">Zebra mussel</name>
    <name type="synonym">Mytilus polymorpha</name>
    <dbReference type="NCBI Taxonomy" id="45954"/>
    <lineage>
        <taxon>Eukaryota</taxon>
        <taxon>Metazoa</taxon>
        <taxon>Spiralia</taxon>
        <taxon>Lophotrochozoa</taxon>
        <taxon>Mollusca</taxon>
        <taxon>Bivalvia</taxon>
        <taxon>Autobranchia</taxon>
        <taxon>Heteroconchia</taxon>
        <taxon>Euheterodonta</taxon>
        <taxon>Imparidentia</taxon>
        <taxon>Neoheterodontei</taxon>
        <taxon>Myida</taxon>
        <taxon>Dreissenoidea</taxon>
        <taxon>Dreissenidae</taxon>
        <taxon>Dreissena</taxon>
    </lineage>
</organism>
<dbReference type="Proteomes" id="UP000828390">
    <property type="component" value="Unassembled WGS sequence"/>
</dbReference>
<accession>A0A9D4RE39</accession>
<feature type="transmembrane region" description="Helical" evidence="1">
    <location>
        <begin position="12"/>
        <end position="32"/>
    </location>
</feature>
<name>A0A9D4RE39_DREPO</name>
<evidence type="ECO:0000256" key="1">
    <source>
        <dbReference type="SAM" id="Phobius"/>
    </source>
</evidence>
<reference evidence="2" key="1">
    <citation type="journal article" date="2019" name="bioRxiv">
        <title>The Genome of the Zebra Mussel, Dreissena polymorpha: A Resource for Invasive Species Research.</title>
        <authorList>
            <person name="McCartney M.A."/>
            <person name="Auch B."/>
            <person name="Kono T."/>
            <person name="Mallez S."/>
            <person name="Zhang Y."/>
            <person name="Obille A."/>
            <person name="Becker A."/>
            <person name="Abrahante J.E."/>
            <person name="Garbe J."/>
            <person name="Badalamenti J.P."/>
            <person name="Herman A."/>
            <person name="Mangelson H."/>
            <person name="Liachko I."/>
            <person name="Sullivan S."/>
            <person name="Sone E.D."/>
            <person name="Koren S."/>
            <person name="Silverstein K.A.T."/>
            <person name="Beckman K.B."/>
            <person name="Gohl D.M."/>
        </authorList>
    </citation>
    <scope>NUCLEOTIDE SEQUENCE</scope>
    <source>
        <strain evidence="2">Duluth1</strain>
        <tissue evidence="2">Whole animal</tissue>
    </source>
</reference>
<feature type="transmembrane region" description="Helical" evidence="1">
    <location>
        <begin position="68"/>
        <end position="90"/>
    </location>
</feature>
<evidence type="ECO:0000313" key="3">
    <source>
        <dbReference type="Proteomes" id="UP000828390"/>
    </source>
</evidence>
<evidence type="ECO:0000313" key="2">
    <source>
        <dbReference type="EMBL" id="KAH3863267.1"/>
    </source>
</evidence>
<dbReference type="AlphaFoldDB" id="A0A9D4RE39"/>
<keyword evidence="3" id="KW-1185">Reference proteome</keyword>
<dbReference type="EMBL" id="JAIWYP010000002">
    <property type="protein sequence ID" value="KAH3863267.1"/>
    <property type="molecule type" value="Genomic_DNA"/>
</dbReference>
<protein>
    <submittedName>
        <fullName evidence="2">Uncharacterized protein</fullName>
    </submittedName>
</protein>
<proteinExistence type="predicted"/>
<keyword evidence="1" id="KW-1133">Transmembrane helix</keyword>
<keyword evidence="1" id="KW-0472">Membrane</keyword>